<evidence type="ECO:0000256" key="1">
    <source>
        <dbReference type="ARBA" id="ARBA00006738"/>
    </source>
</evidence>
<dbReference type="HAMAP" id="MF_00048">
    <property type="entry name" value="UPF0102"/>
    <property type="match status" value="1"/>
</dbReference>
<dbReference type="NCBIfam" id="NF009150">
    <property type="entry name" value="PRK12497.1-3"/>
    <property type="match status" value="1"/>
</dbReference>
<evidence type="ECO:0000256" key="2">
    <source>
        <dbReference type="HAMAP-Rule" id="MF_00048"/>
    </source>
</evidence>
<proteinExistence type="inferred from homology"/>
<reference evidence="3 4" key="1">
    <citation type="submission" date="2019-09" db="EMBL/GenBank/DDBJ databases">
        <title>Wenzhouxiangella sp. Genome sequencing and assembly.</title>
        <authorList>
            <person name="Zhang R."/>
        </authorList>
    </citation>
    <scope>NUCLEOTIDE SEQUENCE [LARGE SCALE GENOMIC DNA]</scope>
    <source>
        <strain evidence="3 4">W260</strain>
    </source>
</reference>
<protein>
    <recommendedName>
        <fullName evidence="2">UPF0102 protein F3N42_14335</fullName>
    </recommendedName>
</protein>
<dbReference type="Pfam" id="PF02021">
    <property type="entry name" value="UPF0102"/>
    <property type="match status" value="1"/>
</dbReference>
<dbReference type="InterPro" id="IPR011856">
    <property type="entry name" value="tRNA_endonuc-like_dom_sf"/>
</dbReference>
<dbReference type="Gene3D" id="3.40.1350.10">
    <property type="match status" value="1"/>
</dbReference>
<evidence type="ECO:0000313" key="3">
    <source>
        <dbReference type="EMBL" id="KAA9129715.1"/>
    </source>
</evidence>
<dbReference type="InterPro" id="IPR003509">
    <property type="entry name" value="UPF0102_YraN-like"/>
</dbReference>
<dbReference type="RefSeq" id="WP_150865270.1">
    <property type="nucleotide sequence ID" value="NZ_VYXP01000012.1"/>
</dbReference>
<dbReference type="NCBIfam" id="TIGR00252">
    <property type="entry name" value="YraN family protein"/>
    <property type="match status" value="1"/>
</dbReference>
<organism evidence="3 4">
    <name type="scientific">Marinihelvus fidelis</name>
    <dbReference type="NCBI Taxonomy" id="2613842"/>
    <lineage>
        <taxon>Bacteria</taxon>
        <taxon>Pseudomonadati</taxon>
        <taxon>Pseudomonadota</taxon>
        <taxon>Gammaproteobacteria</taxon>
        <taxon>Chromatiales</taxon>
        <taxon>Wenzhouxiangellaceae</taxon>
        <taxon>Marinihelvus</taxon>
    </lineage>
</organism>
<dbReference type="AlphaFoldDB" id="A0A5N0T3S6"/>
<dbReference type="GO" id="GO:0003676">
    <property type="term" value="F:nucleic acid binding"/>
    <property type="evidence" value="ECO:0007669"/>
    <property type="project" value="InterPro"/>
</dbReference>
<dbReference type="SUPFAM" id="SSF52980">
    <property type="entry name" value="Restriction endonuclease-like"/>
    <property type="match status" value="1"/>
</dbReference>
<comment type="similarity">
    <text evidence="1 2">Belongs to the UPF0102 family.</text>
</comment>
<comment type="caution">
    <text evidence="3">The sequence shown here is derived from an EMBL/GenBank/DDBJ whole genome shotgun (WGS) entry which is preliminary data.</text>
</comment>
<dbReference type="EMBL" id="VYXP01000012">
    <property type="protein sequence ID" value="KAA9129715.1"/>
    <property type="molecule type" value="Genomic_DNA"/>
</dbReference>
<dbReference type="PANTHER" id="PTHR34039">
    <property type="entry name" value="UPF0102 PROTEIN YRAN"/>
    <property type="match status" value="1"/>
</dbReference>
<dbReference type="Proteomes" id="UP000325372">
    <property type="component" value="Unassembled WGS sequence"/>
</dbReference>
<evidence type="ECO:0000313" key="4">
    <source>
        <dbReference type="Proteomes" id="UP000325372"/>
    </source>
</evidence>
<keyword evidence="4" id="KW-1185">Reference proteome</keyword>
<name>A0A5N0T3S6_9GAMM</name>
<sequence>MKPHPRGAEWEQRAEQYLRDRGLQTLERNFHCRLGELDLVMRDGEATVFVEVRYRHGDGHGGGLGSVTRAKRLKIVRAAGIFLSRRPRLATGPCRFDVVAITGEPRAPRFDWVRAAFDAY</sequence>
<dbReference type="PANTHER" id="PTHR34039:SF1">
    <property type="entry name" value="UPF0102 PROTEIN YRAN"/>
    <property type="match status" value="1"/>
</dbReference>
<dbReference type="InterPro" id="IPR011335">
    <property type="entry name" value="Restrct_endonuc-II-like"/>
</dbReference>
<gene>
    <name evidence="3" type="ORF">F3N42_14335</name>
</gene>
<accession>A0A5N0T3S6</accession>